<dbReference type="InterPro" id="IPR000073">
    <property type="entry name" value="AB_hydrolase_1"/>
</dbReference>
<dbReference type="STRING" id="84135.GCA_001052115_00552"/>
<evidence type="ECO:0000313" key="3">
    <source>
        <dbReference type="Proteomes" id="UP000235670"/>
    </source>
</evidence>
<dbReference type="Pfam" id="PF00561">
    <property type="entry name" value="Abhydrolase_1"/>
    <property type="match status" value="1"/>
</dbReference>
<gene>
    <name evidence="2" type="ORF">CJ218_00065</name>
</gene>
<evidence type="ECO:0000313" key="2">
    <source>
        <dbReference type="EMBL" id="PMC52979.1"/>
    </source>
</evidence>
<dbReference type="OrthoDB" id="9773293at2"/>
<accession>A0A2N6SGI4</accession>
<proteinExistence type="predicted"/>
<dbReference type="GO" id="GO:0016020">
    <property type="term" value="C:membrane"/>
    <property type="evidence" value="ECO:0007669"/>
    <property type="project" value="TreeGrafter"/>
</dbReference>
<dbReference type="Gene3D" id="3.40.50.1820">
    <property type="entry name" value="alpha/beta hydrolase"/>
    <property type="match status" value="1"/>
</dbReference>
<dbReference type="PANTHER" id="PTHR43798">
    <property type="entry name" value="MONOACYLGLYCEROL LIPASE"/>
    <property type="match status" value="1"/>
</dbReference>
<sequence length="254" mass="29172">MREYQLRNKNYKIRYNDFPGEGIPIIFIHGLGCAGSFDYVEIANRKEFLGHRRILIDLLGAGYSDKPLDFEYKVKNHAKCLSEFLEDLNLNKVILFGHSLGGAISIELCGLCEEKIDRLILTEPNLDPATKGRTSWAVAQYTEENYKSRISSLIEYCASGKNTMWAATLRNWLPEAAYQISRDAIEVREVPWRDMFYSYKIPRFFIFGSKTLPSDDLEELPKNNIEVKIVENAGHSMAWENPEGLAQVIYECLK</sequence>
<dbReference type="PRINTS" id="PR00111">
    <property type="entry name" value="ABHYDROLASE"/>
</dbReference>
<dbReference type="GO" id="GO:0047372">
    <property type="term" value="F:monoacylglycerol lipase activity"/>
    <property type="evidence" value="ECO:0007669"/>
    <property type="project" value="TreeGrafter"/>
</dbReference>
<dbReference type="EMBL" id="PNGT01000001">
    <property type="protein sequence ID" value="PMC52979.1"/>
    <property type="molecule type" value="Genomic_DNA"/>
</dbReference>
<dbReference type="InterPro" id="IPR050266">
    <property type="entry name" value="AB_hydrolase_sf"/>
</dbReference>
<dbReference type="RefSeq" id="WP_102189198.1">
    <property type="nucleotide sequence ID" value="NZ_PNGT01000001.1"/>
</dbReference>
<dbReference type="AlphaFoldDB" id="A0A2N6SGI4"/>
<dbReference type="InterPro" id="IPR029058">
    <property type="entry name" value="AB_hydrolase_fold"/>
</dbReference>
<keyword evidence="2" id="KW-0378">Hydrolase</keyword>
<dbReference type="Proteomes" id="UP000235670">
    <property type="component" value="Unassembled WGS sequence"/>
</dbReference>
<name>A0A2N6SGI4_9BACL</name>
<dbReference type="PANTHER" id="PTHR43798:SF33">
    <property type="entry name" value="HYDROLASE, PUTATIVE (AFU_ORTHOLOGUE AFUA_2G14860)-RELATED"/>
    <property type="match status" value="1"/>
</dbReference>
<dbReference type="GO" id="GO:0046464">
    <property type="term" value="P:acylglycerol catabolic process"/>
    <property type="evidence" value="ECO:0007669"/>
    <property type="project" value="TreeGrafter"/>
</dbReference>
<organism evidence="2 3">
    <name type="scientific">Gemella sanguinis</name>
    <dbReference type="NCBI Taxonomy" id="84135"/>
    <lineage>
        <taxon>Bacteria</taxon>
        <taxon>Bacillati</taxon>
        <taxon>Bacillota</taxon>
        <taxon>Bacilli</taxon>
        <taxon>Bacillales</taxon>
        <taxon>Gemellaceae</taxon>
        <taxon>Gemella</taxon>
    </lineage>
</organism>
<evidence type="ECO:0000259" key="1">
    <source>
        <dbReference type="Pfam" id="PF00561"/>
    </source>
</evidence>
<protein>
    <submittedName>
        <fullName evidence="2">Alpha/beta hydrolase</fullName>
    </submittedName>
</protein>
<feature type="domain" description="AB hydrolase-1" evidence="1">
    <location>
        <begin position="24"/>
        <end position="131"/>
    </location>
</feature>
<dbReference type="SUPFAM" id="SSF53474">
    <property type="entry name" value="alpha/beta-Hydrolases"/>
    <property type="match status" value="1"/>
</dbReference>
<comment type="caution">
    <text evidence="2">The sequence shown here is derived from an EMBL/GenBank/DDBJ whole genome shotgun (WGS) entry which is preliminary data.</text>
</comment>
<reference evidence="2 3" key="1">
    <citation type="submission" date="2017-09" db="EMBL/GenBank/DDBJ databases">
        <title>Bacterial strain isolated from the female urinary microbiota.</title>
        <authorList>
            <person name="Thomas-White K."/>
            <person name="Kumar N."/>
            <person name="Forster S."/>
            <person name="Putonti C."/>
            <person name="Lawley T."/>
            <person name="Wolfe A.J."/>
        </authorList>
    </citation>
    <scope>NUCLEOTIDE SEQUENCE [LARGE SCALE GENOMIC DNA]</scope>
    <source>
        <strain evidence="2 3">UMB0186</strain>
    </source>
</reference>